<protein>
    <submittedName>
        <fullName evidence="1">Uncharacterized protein</fullName>
    </submittedName>
</protein>
<keyword evidence="2" id="KW-1185">Reference proteome</keyword>
<evidence type="ECO:0000313" key="2">
    <source>
        <dbReference type="Proteomes" id="UP000299102"/>
    </source>
</evidence>
<comment type="caution">
    <text evidence="1">The sequence shown here is derived from an EMBL/GenBank/DDBJ whole genome shotgun (WGS) entry which is preliminary data.</text>
</comment>
<name>A0A4C1YIR2_EUMVA</name>
<organism evidence="1 2">
    <name type="scientific">Eumeta variegata</name>
    <name type="common">Bagworm moth</name>
    <name type="synonym">Eumeta japonica</name>
    <dbReference type="NCBI Taxonomy" id="151549"/>
    <lineage>
        <taxon>Eukaryota</taxon>
        <taxon>Metazoa</taxon>
        <taxon>Ecdysozoa</taxon>
        <taxon>Arthropoda</taxon>
        <taxon>Hexapoda</taxon>
        <taxon>Insecta</taxon>
        <taxon>Pterygota</taxon>
        <taxon>Neoptera</taxon>
        <taxon>Endopterygota</taxon>
        <taxon>Lepidoptera</taxon>
        <taxon>Glossata</taxon>
        <taxon>Ditrysia</taxon>
        <taxon>Tineoidea</taxon>
        <taxon>Psychidae</taxon>
        <taxon>Oiketicinae</taxon>
        <taxon>Eumeta</taxon>
    </lineage>
</organism>
<gene>
    <name evidence="1" type="ORF">EVAR_42876_1</name>
</gene>
<accession>A0A4C1YIR2</accession>
<dbReference type="AlphaFoldDB" id="A0A4C1YIR2"/>
<reference evidence="1 2" key="1">
    <citation type="journal article" date="2019" name="Commun. Biol.">
        <title>The bagworm genome reveals a unique fibroin gene that provides high tensile strength.</title>
        <authorList>
            <person name="Kono N."/>
            <person name="Nakamura H."/>
            <person name="Ohtoshi R."/>
            <person name="Tomita M."/>
            <person name="Numata K."/>
            <person name="Arakawa K."/>
        </authorList>
    </citation>
    <scope>NUCLEOTIDE SEQUENCE [LARGE SCALE GENOMIC DNA]</scope>
</reference>
<evidence type="ECO:0000313" key="1">
    <source>
        <dbReference type="EMBL" id="GBP74297.1"/>
    </source>
</evidence>
<sequence length="103" mass="11924">MFLVSLSVHTCHGRKLQKLYKFAMKNYVYVLLTKACKTVSMAALPVLAGVLPLHFEVIIAGKVDTKRERLTRAKVRVLRRQVIDEMVIELQRQWDKKTKGKEL</sequence>
<dbReference type="EMBL" id="BGZK01001202">
    <property type="protein sequence ID" value="GBP74297.1"/>
    <property type="molecule type" value="Genomic_DNA"/>
</dbReference>
<dbReference type="Proteomes" id="UP000299102">
    <property type="component" value="Unassembled WGS sequence"/>
</dbReference>
<proteinExistence type="predicted"/>